<dbReference type="Ensembl" id="ENSLBET00000016042.1">
    <property type="protein sequence ID" value="ENSLBEP00000015127.1"/>
    <property type="gene ID" value="ENSLBEG00000011798.1"/>
</dbReference>
<reference evidence="3" key="1">
    <citation type="submission" date="2025-08" db="UniProtKB">
        <authorList>
            <consortium name="Ensembl"/>
        </authorList>
    </citation>
    <scope>IDENTIFICATION</scope>
</reference>
<accession>A0A3Q3F813</accession>
<dbReference type="InParanoid" id="A0A3Q3F813"/>
<dbReference type="GeneTree" id="ENSGT00510000047616"/>
<dbReference type="GO" id="GO:0003824">
    <property type="term" value="F:catalytic activity"/>
    <property type="evidence" value="ECO:0007669"/>
    <property type="project" value="InterPro"/>
</dbReference>
<feature type="short sequence motif" description="Histidine triad motif" evidence="1">
    <location>
        <begin position="107"/>
        <end position="111"/>
    </location>
</feature>
<dbReference type="PROSITE" id="PS51084">
    <property type="entry name" value="HIT_2"/>
    <property type="match status" value="1"/>
</dbReference>
<protein>
    <submittedName>
        <fullName evidence="3">Histidine triad nucleotide-binding protein 3-like</fullName>
    </submittedName>
</protein>
<dbReference type="Pfam" id="PF11969">
    <property type="entry name" value="DcpS_C"/>
    <property type="match status" value="1"/>
</dbReference>
<proteinExistence type="predicted"/>
<feature type="domain" description="HIT" evidence="2">
    <location>
        <begin position="14"/>
        <end position="122"/>
    </location>
</feature>
<dbReference type="Gene3D" id="3.30.428.10">
    <property type="entry name" value="HIT-like"/>
    <property type="match status" value="1"/>
</dbReference>
<evidence type="ECO:0000313" key="3">
    <source>
        <dbReference type="Ensembl" id="ENSLBEP00000015127.1"/>
    </source>
</evidence>
<dbReference type="OrthoDB" id="1915375at2759"/>
<evidence type="ECO:0000259" key="2">
    <source>
        <dbReference type="PROSITE" id="PS51084"/>
    </source>
</evidence>
<name>A0A3Q3F813_9LABR</name>
<dbReference type="STRING" id="56723.ENSLBEP00000015127"/>
<dbReference type="InterPro" id="IPR036265">
    <property type="entry name" value="HIT-like_sf"/>
</dbReference>
<organism evidence="3 4">
    <name type="scientific">Labrus bergylta</name>
    <name type="common">ballan wrasse</name>
    <dbReference type="NCBI Taxonomy" id="56723"/>
    <lineage>
        <taxon>Eukaryota</taxon>
        <taxon>Metazoa</taxon>
        <taxon>Chordata</taxon>
        <taxon>Craniata</taxon>
        <taxon>Vertebrata</taxon>
        <taxon>Euteleostomi</taxon>
        <taxon>Actinopterygii</taxon>
        <taxon>Neopterygii</taxon>
        <taxon>Teleostei</taxon>
        <taxon>Neoteleostei</taxon>
        <taxon>Acanthomorphata</taxon>
        <taxon>Eupercaria</taxon>
        <taxon>Labriformes</taxon>
        <taxon>Labridae</taxon>
        <taxon>Labrus</taxon>
    </lineage>
</organism>
<dbReference type="Proteomes" id="UP000261660">
    <property type="component" value="Unplaced"/>
</dbReference>
<dbReference type="AlphaFoldDB" id="A0A3Q3F813"/>
<evidence type="ECO:0000313" key="4">
    <source>
        <dbReference type="Proteomes" id="UP000261660"/>
    </source>
</evidence>
<dbReference type="PANTHER" id="PTHR12486:SF6">
    <property type="entry name" value="ADENOSINE 5'-MONOPHOSPHORAMIDASE HINT3"/>
    <property type="match status" value="1"/>
</dbReference>
<keyword evidence="4" id="KW-1185">Reference proteome</keyword>
<reference evidence="3" key="2">
    <citation type="submission" date="2025-09" db="UniProtKB">
        <authorList>
            <consortium name="Ensembl"/>
        </authorList>
    </citation>
    <scope>IDENTIFICATION</scope>
</reference>
<dbReference type="InterPro" id="IPR011146">
    <property type="entry name" value="HIT-like"/>
</dbReference>
<dbReference type="SUPFAM" id="SSF54197">
    <property type="entry name" value="HIT-like"/>
    <property type="match status" value="1"/>
</dbReference>
<evidence type="ECO:0000256" key="1">
    <source>
        <dbReference type="PROSITE-ProRule" id="PRU00464"/>
    </source>
</evidence>
<dbReference type="PANTHER" id="PTHR12486">
    <property type="entry name" value="APRATAXIN-RELATED"/>
    <property type="match status" value="1"/>
</dbReference>
<sequence>MSRDTPEESSEACIFCLIATGQDKEANVLKKNKELVCFTDIYPAAPHHYLVVPMQHITSCHSLNKGHVGLVKRMAEMGKAVLRDQGITDPNDMRIGFHQPPYTSVDHLHLHVLAPISQISKFEEYKFIPGTYNFLTVEFLRKCLNDKASPGNGPGYSMLNGATWRWC</sequence>